<keyword evidence="1" id="KW-0732">Signal</keyword>
<accession>A0A016S3F7</accession>
<reference evidence="3" key="1">
    <citation type="journal article" date="2015" name="Nat. Genet.">
        <title>The genome and transcriptome of the zoonotic hookworm Ancylostoma ceylanicum identify infection-specific gene families.</title>
        <authorList>
            <person name="Schwarz E.M."/>
            <person name="Hu Y."/>
            <person name="Antoshechkin I."/>
            <person name="Miller M.M."/>
            <person name="Sternberg P.W."/>
            <person name="Aroian R.V."/>
        </authorList>
    </citation>
    <scope>NUCLEOTIDE SEQUENCE</scope>
    <source>
        <strain evidence="3">HY135</strain>
    </source>
</reference>
<dbReference type="EMBL" id="JARK01001639">
    <property type="protein sequence ID" value="EYB85185.1"/>
    <property type="molecule type" value="Genomic_DNA"/>
</dbReference>
<name>A0A016S3F7_9BILA</name>
<sequence length="81" mass="9116">MDRCQTELIASFVWSLLPHFIHVATPAVVAKPGDTLNSTRGFIPRRKLTKSTAMFSNTEMLVLSIAQEDVDNAHQRFMGLR</sequence>
<dbReference type="Proteomes" id="UP000024635">
    <property type="component" value="Unassembled WGS sequence"/>
</dbReference>
<organism evidence="2 3">
    <name type="scientific">Ancylostoma ceylanicum</name>
    <dbReference type="NCBI Taxonomy" id="53326"/>
    <lineage>
        <taxon>Eukaryota</taxon>
        <taxon>Metazoa</taxon>
        <taxon>Ecdysozoa</taxon>
        <taxon>Nematoda</taxon>
        <taxon>Chromadorea</taxon>
        <taxon>Rhabditida</taxon>
        <taxon>Rhabditina</taxon>
        <taxon>Rhabditomorpha</taxon>
        <taxon>Strongyloidea</taxon>
        <taxon>Ancylostomatidae</taxon>
        <taxon>Ancylostomatinae</taxon>
        <taxon>Ancylostoma</taxon>
    </lineage>
</organism>
<proteinExistence type="predicted"/>
<evidence type="ECO:0000256" key="1">
    <source>
        <dbReference type="SAM" id="SignalP"/>
    </source>
</evidence>
<feature type="chain" id="PRO_5001486045" evidence="1">
    <location>
        <begin position="27"/>
        <end position="81"/>
    </location>
</feature>
<feature type="signal peptide" evidence="1">
    <location>
        <begin position="1"/>
        <end position="26"/>
    </location>
</feature>
<protein>
    <submittedName>
        <fullName evidence="2">Uncharacterized protein</fullName>
    </submittedName>
</protein>
<comment type="caution">
    <text evidence="2">The sequence shown here is derived from an EMBL/GenBank/DDBJ whole genome shotgun (WGS) entry which is preliminary data.</text>
</comment>
<evidence type="ECO:0000313" key="3">
    <source>
        <dbReference type="Proteomes" id="UP000024635"/>
    </source>
</evidence>
<dbReference type="AlphaFoldDB" id="A0A016S3F7"/>
<evidence type="ECO:0000313" key="2">
    <source>
        <dbReference type="EMBL" id="EYB85185.1"/>
    </source>
</evidence>
<gene>
    <name evidence="2" type="primary">Acey_s0303.g1898</name>
    <name evidence="2" type="ORF">Y032_0303g1898</name>
</gene>
<keyword evidence="3" id="KW-1185">Reference proteome</keyword>